<evidence type="ECO:0008006" key="4">
    <source>
        <dbReference type="Google" id="ProtNLM"/>
    </source>
</evidence>
<proteinExistence type="predicted"/>
<reference evidence="2" key="1">
    <citation type="journal article" date="2022" name="bioRxiv">
        <title>Deciphering the potential niche of two novel black yeast fungi from a biological soil crust based on their genomes, phenotypes, and melanin regulation.</title>
        <authorList>
            <consortium name="DOE Joint Genome Institute"/>
            <person name="Carr E.C."/>
            <person name="Barton Q."/>
            <person name="Grambo S."/>
            <person name="Sullivan M."/>
            <person name="Renfro C.M."/>
            <person name="Kuo A."/>
            <person name="Pangilinan J."/>
            <person name="Lipzen A."/>
            <person name="Keymanesh K."/>
            <person name="Savage E."/>
            <person name="Barry K."/>
            <person name="Grigoriev I.V."/>
            <person name="Riekhof W.R."/>
            <person name="Harris S.S."/>
        </authorList>
    </citation>
    <scope>NUCLEOTIDE SEQUENCE</scope>
    <source>
        <strain evidence="2">JF 03-4F</strain>
    </source>
</reference>
<evidence type="ECO:0000256" key="1">
    <source>
        <dbReference type="SAM" id="SignalP"/>
    </source>
</evidence>
<evidence type="ECO:0000313" key="3">
    <source>
        <dbReference type="Proteomes" id="UP001203852"/>
    </source>
</evidence>
<dbReference type="Pfam" id="PF10281">
    <property type="entry name" value="Ish1"/>
    <property type="match status" value="7"/>
</dbReference>
<comment type="caution">
    <text evidence="2">The sequence shown here is derived from an EMBL/GenBank/DDBJ whole genome shotgun (WGS) entry which is preliminary data.</text>
</comment>
<protein>
    <recommendedName>
        <fullName evidence="4">SAP domain-containing protein</fullName>
    </recommendedName>
</protein>
<keyword evidence="1" id="KW-0732">Signal</keyword>
<organism evidence="2 3">
    <name type="scientific">Exophiala viscosa</name>
    <dbReference type="NCBI Taxonomy" id="2486360"/>
    <lineage>
        <taxon>Eukaryota</taxon>
        <taxon>Fungi</taxon>
        <taxon>Dikarya</taxon>
        <taxon>Ascomycota</taxon>
        <taxon>Pezizomycotina</taxon>
        <taxon>Eurotiomycetes</taxon>
        <taxon>Chaetothyriomycetidae</taxon>
        <taxon>Chaetothyriales</taxon>
        <taxon>Herpotrichiellaceae</taxon>
        <taxon>Exophiala</taxon>
    </lineage>
</organism>
<dbReference type="AlphaFoldDB" id="A0AAN6E2U0"/>
<dbReference type="EMBL" id="MU404351">
    <property type="protein sequence ID" value="KAI1616753.1"/>
    <property type="molecule type" value="Genomic_DNA"/>
</dbReference>
<dbReference type="Proteomes" id="UP001203852">
    <property type="component" value="Unassembled WGS sequence"/>
</dbReference>
<evidence type="ECO:0000313" key="2">
    <source>
        <dbReference type="EMBL" id="KAI1616753.1"/>
    </source>
</evidence>
<sequence>MKFSFSKFLVVALASTEVAVASSWFGKTAYNKWHETELERWLSDHDVPYPTPADRKDLENLVKANWQSKVAEPVVASGDKASDSFGNVKDWIFDTWTDSSLKSFLDHHGIPAPQPRTRDSLLSSVRQNYEAVAKKTGEYYHYPGDWLYTSWTESDLKEYLDERGIPVPQPSTRDKLIAHVRRNGRLASLKSQSAASAASASYSSGSSVASKSAASAQASLSDALFDAWSDSKLKDFLDTHGVPVPQGSKKNELVALARKQRSALEKSASSASGSLSSTASSASGALSSGASSASGSAASAFGAATSSAGNQFAKATDDASLMVDQAFESAIGTWSESRLKAYLDARGVPVPQGGKKDELLAQVRLNKHKAATGWSAWTFDTWTVDNLRSYLESHGTKAKKYANANRDELVKQVQDSYASASKSGGVSYASVTSYLAKQTDAAKDTTFDTWSDSDLKAYLDNYGIPNYQGSTTNELRAQAKKQANYFRYGTTSPTGSIYERIKGGVQWVLGQIQGSGASAVATAAASGSSAASVASKSATDSAYSASSAASAASKSASKSAAKGEL</sequence>
<gene>
    <name evidence="2" type="ORF">EDD36DRAFT_484439</name>
</gene>
<feature type="chain" id="PRO_5042932509" description="SAP domain-containing protein" evidence="1">
    <location>
        <begin position="22"/>
        <end position="565"/>
    </location>
</feature>
<dbReference type="InterPro" id="IPR018803">
    <property type="entry name" value="Ish1/Msc1-like"/>
</dbReference>
<keyword evidence="3" id="KW-1185">Reference proteome</keyword>
<accession>A0AAN6E2U0</accession>
<feature type="signal peptide" evidence="1">
    <location>
        <begin position="1"/>
        <end position="21"/>
    </location>
</feature>
<name>A0AAN6E2U0_9EURO</name>